<evidence type="ECO:0000313" key="3">
    <source>
        <dbReference type="Proteomes" id="UP000325405"/>
    </source>
</evidence>
<evidence type="ECO:0000313" key="2">
    <source>
        <dbReference type="EMBL" id="QFP94684.1"/>
    </source>
</evidence>
<feature type="region of interest" description="Disordered" evidence="1">
    <location>
        <begin position="1"/>
        <end position="24"/>
    </location>
</feature>
<feature type="region of interest" description="Disordered" evidence="1">
    <location>
        <begin position="68"/>
        <end position="88"/>
    </location>
</feature>
<sequence>MQPMTPQKAIGSRRGARLSPGRRGVPVLIGIKGDDHLRQRLKVAVAEDGHRGYAELLDALLDDREARRKRALRSQPSPLHRPITETQL</sequence>
<reference evidence="2 3" key="1">
    <citation type="submission" date="2019-08" db="EMBL/GenBank/DDBJ databases">
        <authorList>
            <person name="Lippold A."/>
            <person name="Marlatt M."/>
            <person name="Cooper K."/>
            <person name="Frohnapfel E."/>
            <person name="Glenski M."/>
            <person name="Johnson H."/>
            <person name="Johnson K."/>
            <person name="Tjaden E."/>
            <person name="Troeh S."/>
            <person name="Hayes S."/>
            <person name="Ettinger A.-S.H."/>
            <person name="Ettinger W.F."/>
            <person name="Haydock J."/>
            <person name="Anders K.R."/>
            <person name="Garlena R.A."/>
            <person name="Russell D.A."/>
            <person name="Pope W.H."/>
            <person name="Jacobs-Sera D."/>
            <person name="Hatfull G.F."/>
        </authorList>
    </citation>
    <scope>NUCLEOTIDE SEQUENCE [LARGE SCALE GENOMIC DNA]</scope>
</reference>
<accession>A0A5P8D6N4</accession>
<proteinExistence type="predicted"/>
<name>A0A5P8D6N4_9CAUD</name>
<dbReference type="KEGG" id="vg:60321034"/>
<gene>
    <name evidence="2" type="primary">64</name>
    <name evidence="2" type="ORF">SEA_LILMCDREAMY_64</name>
</gene>
<organism evidence="2 3">
    <name type="scientific">Mycobacterium phage LilMcDreamy</name>
    <dbReference type="NCBI Taxonomy" id="2652422"/>
    <lineage>
        <taxon>Viruses</taxon>
        <taxon>Duplodnaviria</taxon>
        <taxon>Heunggongvirae</taxon>
        <taxon>Uroviricota</taxon>
        <taxon>Caudoviricetes</taxon>
        <taxon>Bclasvirinae</taxon>
        <taxon>Lilmcdreamyvirus</taxon>
        <taxon>Lilmcdreamyvirus lilmcdreamy</taxon>
    </lineage>
</organism>
<dbReference type="InterPro" id="IPR056972">
    <property type="entry name" value="RHH_dom-containing"/>
</dbReference>
<dbReference type="EMBL" id="MN284893">
    <property type="protein sequence ID" value="QFP94684.1"/>
    <property type="molecule type" value="Genomic_DNA"/>
</dbReference>
<dbReference type="GeneID" id="60321034"/>
<dbReference type="Pfam" id="PF23807">
    <property type="entry name" value="RHH_10"/>
    <property type="match status" value="1"/>
</dbReference>
<dbReference type="Proteomes" id="UP000325405">
    <property type="component" value="Segment"/>
</dbReference>
<protein>
    <submittedName>
        <fullName evidence="2">Ribbon-helix-helix DNA binding domain protein</fullName>
    </submittedName>
</protein>
<keyword evidence="3" id="KW-1185">Reference proteome</keyword>
<dbReference type="RefSeq" id="YP_009949628.1">
    <property type="nucleotide sequence ID" value="NC_051582.1"/>
</dbReference>
<evidence type="ECO:0000256" key="1">
    <source>
        <dbReference type="SAM" id="MobiDB-lite"/>
    </source>
</evidence>